<keyword evidence="2" id="KW-1185">Reference proteome</keyword>
<proteinExistence type="predicted"/>
<evidence type="ECO:0000313" key="2">
    <source>
        <dbReference type="Proteomes" id="UP001153069"/>
    </source>
</evidence>
<dbReference type="EMBL" id="CAICTM010001522">
    <property type="protein sequence ID" value="CAB9524331.1"/>
    <property type="molecule type" value="Genomic_DNA"/>
</dbReference>
<sequence>MGSLYAQTGSASSTASGTPWEKMFASTLVARFFAECWMKDMDPKTSYVCLADLLPQQNEDAAKTLLEFEVCLCNGIVAGSKEAFAGTKIKSDADLTAVHANWNIKKAHHGMVLPVRCKSSQKNMLFGVSARNGHHKTETDLLKTKQHLVSKEDGSEEVSGLLQAVNPRGGKSTARKLKDRLLELTKQKRYAEVMITSGQVVHILGCFD</sequence>
<dbReference type="Proteomes" id="UP001153069">
    <property type="component" value="Unassembled WGS sequence"/>
</dbReference>
<accession>A0A9N8END7</accession>
<evidence type="ECO:0000313" key="1">
    <source>
        <dbReference type="EMBL" id="CAB9524331.1"/>
    </source>
</evidence>
<dbReference type="OrthoDB" id="407740at2759"/>
<name>A0A9N8END7_9STRA</name>
<comment type="caution">
    <text evidence="1">The sequence shown here is derived from an EMBL/GenBank/DDBJ whole genome shotgun (WGS) entry which is preliminary data.</text>
</comment>
<reference evidence="1" key="1">
    <citation type="submission" date="2020-06" db="EMBL/GenBank/DDBJ databases">
        <authorList>
            <consortium name="Plant Systems Biology data submission"/>
        </authorList>
    </citation>
    <scope>NUCLEOTIDE SEQUENCE</scope>
    <source>
        <strain evidence="1">D6</strain>
    </source>
</reference>
<protein>
    <submittedName>
        <fullName evidence="1">Uncharacterized protein</fullName>
    </submittedName>
</protein>
<dbReference type="AlphaFoldDB" id="A0A9N8END7"/>
<gene>
    <name evidence="1" type="ORF">SEMRO_1524_G279630.1</name>
</gene>
<organism evidence="1 2">
    <name type="scientific">Seminavis robusta</name>
    <dbReference type="NCBI Taxonomy" id="568900"/>
    <lineage>
        <taxon>Eukaryota</taxon>
        <taxon>Sar</taxon>
        <taxon>Stramenopiles</taxon>
        <taxon>Ochrophyta</taxon>
        <taxon>Bacillariophyta</taxon>
        <taxon>Bacillariophyceae</taxon>
        <taxon>Bacillariophycidae</taxon>
        <taxon>Naviculales</taxon>
        <taxon>Naviculaceae</taxon>
        <taxon>Seminavis</taxon>
    </lineage>
</organism>